<dbReference type="KEGG" id="prb:X636_24785"/>
<dbReference type="OrthoDB" id="8943283at2"/>
<keyword evidence="6" id="KW-1185">Reference proteome</keyword>
<dbReference type="EMBL" id="UGSG01000001">
    <property type="protein sequence ID" value="SUA79320.1"/>
    <property type="molecule type" value="Genomic_DNA"/>
</dbReference>
<evidence type="ECO:0000313" key="6">
    <source>
        <dbReference type="Proteomes" id="UP000361468"/>
    </source>
</evidence>
<dbReference type="KEGG" id="ppnm:LV28_25560"/>
<feature type="compositionally biased region" description="Polar residues" evidence="1">
    <location>
        <begin position="1"/>
        <end position="11"/>
    </location>
</feature>
<dbReference type="EMBL" id="CABPSO010000001">
    <property type="protein sequence ID" value="VVE61333.1"/>
    <property type="molecule type" value="Genomic_DNA"/>
</dbReference>
<feature type="compositionally biased region" description="Basic and acidic residues" evidence="1">
    <location>
        <begin position="14"/>
        <end position="31"/>
    </location>
</feature>
<evidence type="ECO:0000256" key="2">
    <source>
        <dbReference type="SAM" id="Phobius"/>
    </source>
</evidence>
<evidence type="ECO:0000313" key="4">
    <source>
        <dbReference type="EMBL" id="VVE61333.1"/>
    </source>
</evidence>
<dbReference type="AlphaFoldDB" id="A0A378YRZ4"/>
<reference evidence="3 5" key="1">
    <citation type="submission" date="2018-06" db="EMBL/GenBank/DDBJ databases">
        <authorList>
            <consortium name="Pathogen Informatics"/>
            <person name="Doyle S."/>
        </authorList>
    </citation>
    <scope>NUCLEOTIDE SEQUENCE [LARGE SCALE GENOMIC DNA]</scope>
    <source>
        <strain evidence="3 5">NCTC13160</strain>
    </source>
</reference>
<keyword evidence="2" id="KW-0812">Transmembrane</keyword>
<dbReference type="KEGG" id="ppno:DA70_24680"/>
<keyword evidence="2" id="KW-1133">Transmembrane helix</keyword>
<gene>
    <name evidence="3" type="ORF">NCTC13160_03160</name>
    <name evidence="4" type="ORF">PPN31119_00540</name>
</gene>
<dbReference type="InterPro" id="IPR046613">
    <property type="entry name" value="DUF6726"/>
</dbReference>
<proteinExistence type="predicted"/>
<evidence type="ECO:0000313" key="5">
    <source>
        <dbReference type="Proteomes" id="UP000254573"/>
    </source>
</evidence>
<keyword evidence="4" id="KW-0449">Lipoprotein</keyword>
<evidence type="ECO:0000313" key="3">
    <source>
        <dbReference type="EMBL" id="SUA79320.1"/>
    </source>
</evidence>
<dbReference type="STRING" id="93220.A6P55_13125"/>
<accession>A0A378YRZ4</accession>
<feature type="transmembrane region" description="Helical" evidence="2">
    <location>
        <begin position="47"/>
        <end position="68"/>
    </location>
</feature>
<reference evidence="4 6" key="2">
    <citation type="submission" date="2019-08" db="EMBL/GenBank/DDBJ databases">
        <authorList>
            <person name="Peeters C."/>
        </authorList>
    </citation>
    <scope>NUCLEOTIDE SEQUENCE [LARGE SCALE GENOMIC DNA]</scope>
    <source>
        <strain evidence="4 6">LMG 31119</strain>
    </source>
</reference>
<feature type="region of interest" description="Disordered" evidence="1">
    <location>
        <begin position="1"/>
        <end position="36"/>
    </location>
</feature>
<keyword evidence="2" id="KW-0472">Membrane</keyword>
<name>A0A378YRZ4_9BURK</name>
<dbReference type="Proteomes" id="UP000361468">
    <property type="component" value="Unassembled WGS sequence"/>
</dbReference>
<protein>
    <submittedName>
        <fullName evidence="4">Lipoprotein</fullName>
    </submittedName>
</protein>
<dbReference type="Pfam" id="PF20487">
    <property type="entry name" value="DUF6726"/>
    <property type="match status" value="1"/>
</dbReference>
<sequence>MKMLSQMSRQTDGAARESHAMPGARDPRAGGDSEAISRPAARNLRRWWAVFAILPFVTSVSGCGLMAAPCRVASAGLKIVPGVGGVLAAPTDTCAAVID</sequence>
<dbReference type="Proteomes" id="UP000254573">
    <property type="component" value="Unassembled WGS sequence"/>
</dbReference>
<evidence type="ECO:0000256" key="1">
    <source>
        <dbReference type="SAM" id="MobiDB-lite"/>
    </source>
</evidence>
<organism evidence="3 5">
    <name type="scientific">Pandoraea pnomenusa</name>
    <dbReference type="NCBI Taxonomy" id="93220"/>
    <lineage>
        <taxon>Bacteria</taxon>
        <taxon>Pseudomonadati</taxon>
        <taxon>Pseudomonadota</taxon>
        <taxon>Betaproteobacteria</taxon>
        <taxon>Burkholderiales</taxon>
        <taxon>Burkholderiaceae</taxon>
        <taxon>Pandoraea</taxon>
    </lineage>
</organism>